<dbReference type="STRING" id="1089305.SAMN05444148_0270"/>
<dbReference type="Proteomes" id="UP000184522">
    <property type="component" value="Unassembled WGS sequence"/>
</dbReference>
<evidence type="ECO:0000313" key="2">
    <source>
        <dbReference type="Proteomes" id="UP000184522"/>
    </source>
</evidence>
<protein>
    <submittedName>
        <fullName evidence="1">Uncharacterized protein</fullName>
    </submittedName>
</protein>
<proteinExistence type="predicted"/>
<organism evidence="1 2">
    <name type="scientific">Winogradskyella jejuensis</name>
    <dbReference type="NCBI Taxonomy" id="1089305"/>
    <lineage>
        <taxon>Bacteria</taxon>
        <taxon>Pseudomonadati</taxon>
        <taxon>Bacteroidota</taxon>
        <taxon>Flavobacteriia</taxon>
        <taxon>Flavobacteriales</taxon>
        <taxon>Flavobacteriaceae</taxon>
        <taxon>Winogradskyella</taxon>
    </lineage>
</organism>
<reference evidence="2" key="1">
    <citation type="submission" date="2016-11" db="EMBL/GenBank/DDBJ databases">
        <authorList>
            <person name="Varghese N."/>
            <person name="Submissions S."/>
        </authorList>
    </citation>
    <scope>NUCLEOTIDE SEQUENCE [LARGE SCALE GENOMIC DNA]</scope>
    <source>
        <strain evidence="2">DSM 25330</strain>
    </source>
</reference>
<sequence length="67" mass="7786">MMIGKPILNVGIKNPYMINKIQPDMLTRRNFFTSFIVKDNNTINDAKYPTYSVPVIPNNSILFPRNR</sequence>
<evidence type="ECO:0000313" key="1">
    <source>
        <dbReference type="EMBL" id="SHG49599.1"/>
    </source>
</evidence>
<accession>A0A1M5KAW6</accession>
<gene>
    <name evidence="1" type="ORF">SAMN05444148_0270</name>
</gene>
<dbReference type="AlphaFoldDB" id="A0A1M5KAW6"/>
<dbReference type="EMBL" id="FQWS01000001">
    <property type="protein sequence ID" value="SHG49599.1"/>
    <property type="molecule type" value="Genomic_DNA"/>
</dbReference>
<keyword evidence="2" id="KW-1185">Reference proteome</keyword>
<name>A0A1M5KAW6_9FLAO</name>